<dbReference type="PROSITE" id="PS50097">
    <property type="entry name" value="BTB"/>
    <property type="match status" value="1"/>
</dbReference>
<dbReference type="SMART" id="SM00225">
    <property type="entry name" value="BTB"/>
    <property type="match status" value="1"/>
</dbReference>
<dbReference type="EnsemblPlants" id="KQJ84731">
    <property type="protein sequence ID" value="KQJ84731"/>
    <property type="gene ID" value="BRADI_5g22484v3"/>
</dbReference>
<proteinExistence type="inferred from homology"/>
<dbReference type="PANTHER" id="PTHR26379">
    <property type="entry name" value="BTB/POZ AND MATH DOMAIN-CONTAINING PROTEIN 1"/>
    <property type="match status" value="1"/>
</dbReference>
<dbReference type="Proteomes" id="UP000008810">
    <property type="component" value="Chromosome 5"/>
</dbReference>
<dbReference type="SUPFAM" id="SSF49599">
    <property type="entry name" value="TRAF domain-like"/>
    <property type="match status" value="1"/>
</dbReference>
<dbReference type="Pfam" id="PF24570">
    <property type="entry name" value="BACK_BPM_SPOP"/>
    <property type="match status" value="1"/>
</dbReference>
<dbReference type="OrthoDB" id="6359816at2759"/>
<dbReference type="InterPro" id="IPR002083">
    <property type="entry name" value="MATH/TRAF_dom"/>
</dbReference>
<evidence type="ECO:0008006" key="8">
    <source>
        <dbReference type="Google" id="ProtNLM"/>
    </source>
</evidence>
<evidence type="ECO:0000259" key="4">
    <source>
        <dbReference type="PROSITE" id="PS50144"/>
    </source>
</evidence>
<dbReference type="Gene3D" id="2.60.210.10">
    <property type="entry name" value="Apoptosis, Tumor Necrosis Factor Receptor Associated Protein 2, Chain A"/>
    <property type="match status" value="1"/>
</dbReference>
<gene>
    <name evidence="5" type="ORF">BRADI_5g22484v3</name>
</gene>
<feature type="domain" description="BTB" evidence="3">
    <location>
        <begin position="199"/>
        <end position="268"/>
    </location>
</feature>
<evidence type="ECO:0000313" key="5">
    <source>
        <dbReference type="EMBL" id="KQJ84731.1"/>
    </source>
</evidence>
<dbReference type="AlphaFoldDB" id="A0A0Q3H939"/>
<dbReference type="InterPro" id="IPR011333">
    <property type="entry name" value="SKP1/BTB/POZ_sf"/>
</dbReference>
<keyword evidence="7" id="KW-1185">Reference proteome</keyword>
<evidence type="ECO:0000259" key="3">
    <source>
        <dbReference type="PROSITE" id="PS50097"/>
    </source>
</evidence>
<dbReference type="GO" id="GO:0016567">
    <property type="term" value="P:protein ubiquitination"/>
    <property type="evidence" value="ECO:0007669"/>
    <property type="project" value="InterPro"/>
</dbReference>
<evidence type="ECO:0000256" key="2">
    <source>
        <dbReference type="ARBA" id="ARBA00010846"/>
    </source>
</evidence>
<protein>
    <recommendedName>
        <fullName evidence="8">BTB domain-containing protein</fullName>
    </recommendedName>
</protein>
<organism evidence="5">
    <name type="scientific">Brachypodium distachyon</name>
    <name type="common">Purple false brome</name>
    <name type="synonym">Trachynia distachya</name>
    <dbReference type="NCBI Taxonomy" id="15368"/>
    <lineage>
        <taxon>Eukaryota</taxon>
        <taxon>Viridiplantae</taxon>
        <taxon>Streptophyta</taxon>
        <taxon>Embryophyta</taxon>
        <taxon>Tracheophyta</taxon>
        <taxon>Spermatophyta</taxon>
        <taxon>Magnoliopsida</taxon>
        <taxon>Liliopsida</taxon>
        <taxon>Poales</taxon>
        <taxon>Poaceae</taxon>
        <taxon>BOP clade</taxon>
        <taxon>Pooideae</taxon>
        <taxon>Stipodae</taxon>
        <taxon>Brachypodieae</taxon>
        <taxon>Brachypodium</taxon>
    </lineage>
</organism>
<reference evidence="5 6" key="1">
    <citation type="journal article" date="2010" name="Nature">
        <title>Genome sequencing and analysis of the model grass Brachypodium distachyon.</title>
        <authorList>
            <consortium name="International Brachypodium Initiative"/>
        </authorList>
    </citation>
    <scope>NUCLEOTIDE SEQUENCE [LARGE SCALE GENOMIC DNA]</scope>
    <source>
        <strain evidence="5 6">Bd21</strain>
    </source>
</reference>
<dbReference type="SUPFAM" id="SSF54695">
    <property type="entry name" value="POZ domain"/>
    <property type="match status" value="1"/>
</dbReference>
<comment type="similarity">
    <text evidence="2">Belongs to the Tdpoz family.</text>
</comment>
<dbReference type="InterPro" id="IPR008974">
    <property type="entry name" value="TRAF-like"/>
</dbReference>
<dbReference type="SMART" id="SM00061">
    <property type="entry name" value="MATH"/>
    <property type="match status" value="1"/>
</dbReference>
<dbReference type="InterPro" id="IPR045005">
    <property type="entry name" value="BPM1-6"/>
</dbReference>
<dbReference type="CDD" id="cd00121">
    <property type="entry name" value="MATH"/>
    <property type="match status" value="1"/>
</dbReference>
<feature type="domain" description="MATH" evidence="4">
    <location>
        <begin position="30"/>
        <end position="162"/>
    </location>
</feature>
<dbReference type="EMBL" id="CM000884">
    <property type="protein sequence ID" value="KQJ84731.1"/>
    <property type="molecule type" value="Genomic_DNA"/>
</dbReference>
<reference evidence="5" key="2">
    <citation type="submission" date="2017-06" db="EMBL/GenBank/DDBJ databases">
        <title>WGS assembly of Brachypodium distachyon.</title>
        <authorList>
            <consortium name="The International Brachypodium Initiative"/>
            <person name="Lucas S."/>
            <person name="Harmon-Smith M."/>
            <person name="Lail K."/>
            <person name="Tice H."/>
            <person name="Grimwood J."/>
            <person name="Bruce D."/>
            <person name="Barry K."/>
            <person name="Shu S."/>
            <person name="Lindquist E."/>
            <person name="Wang M."/>
            <person name="Pitluck S."/>
            <person name="Vogel J.P."/>
            <person name="Garvin D.F."/>
            <person name="Mockler T.C."/>
            <person name="Schmutz J."/>
            <person name="Rokhsar D."/>
            <person name="Bevan M.W."/>
        </authorList>
    </citation>
    <scope>NUCLEOTIDE SEQUENCE</scope>
    <source>
        <strain evidence="5">Bd21</strain>
    </source>
</reference>
<evidence type="ECO:0000313" key="6">
    <source>
        <dbReference type="EnsemblPlants" id="KQJ84731"/>
    </source>
</evidence>
<dbReference type="Pfam" id="PF22486">
    <property type="entry name" value="MATH_2"/>
    <property type="match status" value="1"/>
</dbReference>
<evidence type="ECO:0000313" key="7">
    <source>
        <dbReference type="Proteomes" id="UP000008810"/>
    </source>
</evidence>
<dbReference type="PANTHER" id="PTHR26379:SF385">
    <property type="entry name" value="BTB DOMAIN-CONTAINING PROTEIN"/>
    <property type="match status" value="1"/>
</dbReference>
<comment type="pathway">
    <text evidence="1">Protein modification; protein ubiquitination.</text>
</comment>
<dbReference type="Gramene" id="KQJ84731">
    <property type="protein sequence ID" value="KQJ84731"/>
    <property type="gene ID" value="BRADI_5g22484v3"/>
</dbReference>
<evidence type="ECO:0000256" key="1">
    <source>
        <dbReference type="ARBA" id="ARBA00004906"/>
    </source>
</evidence>
<sequence length="377" mass="41972">MADDQNAAARVNYGEGLRLKETWSRCVTECGAHNFELPDYSLLDGMGAGKFVRSSKFSVGGYDWKIRFYPDGEKIAPAAPTSYASAYLIYLSETLETITGKLALTMLDKDGKVVASKEVLETYVFSPRSFGWGWFEFVEKHKLKPPPSDQLHEAAGFFTIRCVLKVLKLEDQCNERLIKIPPPELPGQLERALKDGKDADITLLVGGREFGAHRFMLAARSPAFHAQLLGPTGENKNTPRVIEVVDMEPAIFEMLLHFIYTDSLLPPCDGEEGYGAPKMQQLLVAADRYGLDRLKAMCEEKLCRSIDVKTFTSTLALANEHCCERPKNACDEFMSKPGRVSDVLSSDGFKRLIASCTPLPLEDKTAPKKKLKFSLIN</sequence>
<dbReference type="Pfam" id="PF00651">
    <property type="entry name" value="BTB"/>
    <property type="match status" value="1"/>
</dbReference>
<dbReference type="InterPro" id="IPR056423">
    <property type="entry name" value="BACK_BPM_SPOP"/>
</dbReference>
<dbReference type="InterPro" id="IPR000210">
    <property type="entry name" value="BTB/POZ_dom"/>
</dbReference>
<dbReference type="PROSITE" id="PS50144">
    <property type="entry name" value="MATH"/>
    <property type="match status" value="1"/>
</dbReference>
<accession>A0A0Q3H939</accession>
<dbReference type="Gene3D" id="3.30.710.10">
    <property type="entry name" value="Potassium Channel Kv1.1, Chain A"/>
    <property type="match status" value="1"/>
</dbReference>
<reference evidence="6" key="3">
    <citation type="submission" date="2018-08" db="UniProtKB">
        <authorList>
            <consortium name="EnsemblPlants"/>
        </authorList>
    </citation>
    <scope>IDENTIFICATION</scope>
    <source>
        <strain evidence="6">cv. Bd21</strain>
    </source>
</reference>
<dbReference type="InParanoid" id="A0A0Q3H939"/>
<name>A0A0Q3H939_BRADI</name>